<dbReference type="SUPFAM" id="SSF55781">
    <property type="entry name" value="GAF domain-like"/>
    <property type="match status" value="1"/>
</dbReference>
<organism evidence="6 7">
    <name type="scientific">Rhodococcus cercidiphylli</name>
    <dbReference type="NCBI Taxonomy" id="489916"/>
    <lineage>
        <taxon>Bacteria</taxon>
        <taxon>Bacillati</taxon>
        <taxon>Actinomycetota</taxon>
        <taxon>Actinomycetes</taxon>
        <taxon>Mycobacteriales</taxon>
        <taxon>Nocardiaceae</taxon>
        <taxon>Rhodococcus</taxon>
    </lineage>
</organism>
<evidence type="ECO:0000256" key="1">
    <source>
        <dbReference type="ARBA" id="ARBA00023015"/>
    </source>
</evidence>
<proteinExistence type="predicted"/>
<accession>A0ABU4B5C3</accession>
<dbReference type="InterPro" id="IPR029016">
    <property type="entry name" value="GAF-like_dom_sf"/>
</dbReference>
<dbReference type="Proteomes" id="UP001185899">
    <property type="component" value="Unassembled WGS sequence"/>
</dbReference>
<evidence type="ECO:0000259" key="5">
    <source>
        <dbReference type="PROSITE" id="PS51078"/>
    </source>
</evidence>
<feature type="domain" description="HTH iclR-type" evidence="4">
    <location>
        <begin position="12"/>
        <end position="73"/>
    </location>
</feature>
<reference evidence="6 7" key="1">
    <citation type="submission" date="2023-10" db="EMBL/GenBank/DDBJ databases">
        <title>Development of a sustainable strategy for remediation of hydrocarbon-contaminated territories based on the waste exchange concept.</title>
        <authorList>
            <person name="Krivoruchko A."/>
        </authorList>
    </citation>
    <scope>NUCLEOTIDE SEQUENCE [LARGE SCALE GENOMIC DNA]</scope>
    <source>
        <strain evidence="6 7">IEGM 1322</strain>
    </source>
</reference>
<keyword evidence="2" id="KW-0238">DNA-binding</keyword>
<protein>
    <submittedName>
        <fullName evidence="6">IclR family transcriptional regulator</fullName>
    </submittedName>
</protein>
<dbReference type="InterPro" id="IPR050707">
    <property type="entry name" value="HTH_MetabolicPath_Reg"/>
</dbReference>
<keyword evidence="1" id="KW-0805">Transcription regulation</keyword>
<dbReference type="Gene3D" id="1.10.10.10">
    <property type="entry name" value="Winged helix-like DNA-binding domain superfamily/Winged helix DNA-binding domain"/>
    <property type="match status" value="1"/>
</dbReference>
<dbReference type="PANTHER" id="PTHR30136">
    <property type="entry name" value="HELIX-TURN-HELIX TRANSCRIPTIONAL REGULATOR, ICLR FAMILY"/>
    <property type="match status" value="1"/>
</dbReference>
<dbReference type="PANTHER" id="PTHR30136:SF24">
    <property type="entry name" value="HTH-TYPE TRANSCRIPTIONAL REPRESSOR ALLR"/>
    <property type="match status" value="1"/>
</dbReference>
<dbReference type="InterPro" id="IPR036388">
    <property type="entry name" value="WH-like_DNA-bd_sf"/>
</dbReference>
<evidence type="ECO:0000256" key="2">
    <source>
        <dbReference type="ARBA" id="ARBA00023125"/>
    </source>
</evidence>
<dbReference type="PROSITE" id="PS51078">
    <property type="entry name" value="ICLR_ED"/>
    <property type="match status" value="1"/>
</dbReference>
<evidence type="ECO:0000259" key="4">
    <source>
        <dbReference type="PROSITE" id="PS51077"/>
    </source>
</evidence>
<dbReference type="InterPro" id="IPR036390">
    <property type="entry name" value="WH_DNA-bd_sf"/>
</dbReference>
<gene>
    <name evidence="6" type="ORF">R3P95_24320</name>
</gene>
<dbReference type="SUPFAM" id="SSF46785">
    <property type="entry name" value="Winged helix' DNA-binding domain"/>
    <property type="match status" value="1"/>
</dbReference>
<dbReference type="Pfam" id="PF09339">
    <property type="entry name" value="HTH_IclR"/>
    <property type="match status" value="1"/>
</dbReference>
<comment type="caution">
    <text evidence="6">The sequence shown here is derived from an EMBL/GenBank/DDBJ whole genome shotgun (WGS) entry which is preliminary data.</text>
</comment>
<evidence type="ECO:0000256" key="3">
    <source>
        <dbReference type="ARBA" id="ARBA00023163"/>
    </source>
</evidence>
<dbReference type="SMART" id="SM00346">
    <property type="entry name" value="HTH_ICLR"/>
    <property type="match status" value="1"/>
</dbReference>
<feature type="domain" description="IclR-ED" evidence="5">
    <location>
        <begin position="74"/>
        <end position="258"/>
    </location>
</feature>
<name>A0ABU4B5C3_9NOCA</name>
<dbReference type="InterPro" id="IPR005471">
    <property type="entry name" value="Tscrpt_reg_IclR_N"/>
</dbReference>
<keyword evidence="3" id="KW-0804">Transcription</keyword>
<dbReference type="EMBL" id="JAWLKE010000012">
    <property type="protein sequence ID" value="MDV6233686.1"/>
    <property type="molecule type" value="Genomic_DNA"/>
</dbReference>
<dbReference type="PROSITE" id="PS51077">
    <property type="entry name" value="HTH_ICLR"/>
    <property type="match status" value="1"/>
</dbReference>
<dbReference type="RefSeq" id="WP_094638652.1">
    <property type="nucleotide sequence ID" value="NZ_JAWLKE010000012.1"/>
</dbReference>
<evidence type="ECO:0000313" key="7">
    <source>
        <dbReference type="Proteomes" id="UP001185899"/>
    </source>
</evidence>
<dbReference type="Pfam" id="PF01614">
    <property type="entry name" value="IclR_C"/>
    <property type="match status" value="1"/>
</dbReference>
<sequence length="261" mass="28376">MASETSGYRERNSTADRALIILGMFTEDRLQISANDVAEALGSARSTAYRYLQTLVGASFLEEAPNGGFRLGVAVLELARLARRGYGLTTIAQPVMRELADEVGETVLLTRLVDDTAVCIERCEGAKQLVRLSYERGSRLPINAGASALTLLAWLPEKEIRSILGRHELQRFTDRTLTDVDRLVDRLERIRTTGYGLTVAEVDPDAMGIAAPIFDESGSVAAALSIVAIRRRVPEDRTDVLVTAVRAAAQTLSTRLAVVSS</sequence>
<keyword evidence="7" id="KW-1185">Reference proteome</keyword>
<evidence type="ECO:0000313" key="6">
    <source>
        <dbReference type="EMBL" id="MDV6233686.1"/>
    </source>
</evidence>
<dbReference type="Gene3D" id="3.30.450.40">
    <property type="match status" value="1"/>
</dbReference>
<dbReference type="InterPro" id="IPR014757">
    <property type="entry name" value="Tscrpt_reg_IclR_C"/>
</dbReference>